<dbReference type="InterPro" id="IPR003772">
    <property type="entry name" value="YceD"/>
</dbReference>
<dbReference type="EMBL" id="CZBX01000001">
    <property type="protein sequence ID" value="CUQ81456.1"/>
    <property type="molecule type" value="Genomic_DNA"/>
</dbReference>
<dbReference type="Pfam" id="PF02620">
    <property type="entry name" value="YceD"/>
    <property type="match status" value="1"/>
</dbReference>
<accession>A0A174Y9J9</accession>
<keyword evidence="4" id="KW-1185">Reference proteome</keyword>
<name>A0A174Y9J9_9FIRM</name>
<evidence type="ECO:0000313" key="2">
    <source>
        <dbReference type="EMBL" id="VUX21399.1"/>
    </source>
</evidence>
<dbReference type="Proteomes" id="UP000078383">
    <property type="component" value="Unassembled WGS sequence"/>
</dbReference>
<dbReference type="GeneID" id="303257775"/>
<evidence type="ECO:0000313" key="3">
    <source>
        <dbReference type="Proteomes" id="UP000078383"/>
    </source>
</evidence>
<reference evidence="2 4" key="2">
    <citation type="submission" date="2019-07" db="EMBL/GenBank/DDBJ databases">
        <authorList>
            <person name="Hibberd C M."/>
            <person name="Gehrig L. J."/>
            <person name="Chang H.-W."/>
            <person name="Venkatesh S."/>
        </authorList>
    </citation>
    <scope>NUCLEOTIDE SEQUENCE [LARGE SCALE GENOMIC DNA]</scope>
    <source>
        <strain evidence="2">Ruminococcus_torques_SSTS_Bg7063</strain>
    </source>
</reference>
<dbReference type="EMBL" id="CABHNA010000098">
    <property type="protein sequence ID" value="VUX21399.1"/>
    <property type="molecule type" value="Genomic_DNA"/>
</dbReference>
<evidence type="ECO:0000313" key="4">
    <source>
        <dbReference type="Proteomes" id="UP000363661"/>
    </source>
</evidence>
<sequence length="175" mass="19994">MLINLSDVLSDQHKTVEETVRLEMEEIRLQSGTYPIISKEPVHVKVEHIRGKELLITAETRLSVMIPCDRCLEDVKREFELNCVKHVDVGLSDAELTEELDESNFIDGYHLDVDKLLFHEILSSWPTKVLCREDCKGLCNVCGQNLNTGSCNCEDTGLDPRMSVVRDLFKNFKEV</sequence>
<dbReference type="AlphaFoldDB" id="A0A174Y9J9"/>
<evidence type="ECO:0000313" key="1">
    <source>
        <dbReference type="EMBL" id="CUQ81456.1"/>
    </source>
</evidence>
<organism evidence="1 3">
    <name type="scientific">[Ruminococcus] torques</name>
    <dbReference type="NCBI Taxonomy" id="33039"/>
    <lineage>
        <taxon>Bacteria</taxon>
        <taxon>Bacillati</taxon>
        <taxon>Bacillota</taxon>
        <taxon>Clostridia</taxon>
        <taxon>Lachnospirales</taxon>
        <taxon>Lachnospiraceae</taxon>
        <taxon>Mediterraneibacter</taxon>
    </lineage>
</organism>
<reference evidence="1 3" key="1">
    <citation type="submission" date="2015-09" db="EMBL/GenBank/DDBJ databases">
        <authorList>
            <consortium name="Pathogen Informatics"/>
        </authorList>
    </citation>
    <scope>NUCLEOTIDE SEQUENCE [LARGE SCALE GENOMIC DNA]</scope>
    <source>
        <strain evidence="1 3">2789STDY5834889</strain>
    </source>
</reference>
<dbReference type="Proteomes" id="UP000363661">
    <property type="component" value="Unassembled WGS sequence"/>
</dbReference>
<dbReference type="OrthoDB" id="9790372at2"/>
<protein>
    <submittedName>
        <fullName evidence="1">Uncharacterized ACR, COG1399</fullName>
    </submittedName>
</protein>
<proteinExistence type="predicted"/>
<gene>
    <name evidence="1" type="ORF">ERS852502_00308</name>
    <name evidence="2" type="ORF">RTSSTS7063_02754</name>
</gene>
<dbReference type="RefSeq" id="WP_015528924.1">
    <property type="nucleotide sequence ID" value="NZ_CABHNA010000098.1"/>
</dbReference>